<feature type="domain" description="F-box" evidence="1">
    <location>
        <begin position="13"/>
        <end position="43"/>
    </location>
</feature>
<dbReference type="Pfam" id="PF00646">
    <property type="entry name" value="F-box"/>
    <property type="match status" value="1"/>
</dbReference>
<reference evidence="2 3" key="1">
    <citation type="journal article" date="2024" name="J Genomics">
        <title>Draft genome sequencing and assembly of Favolaschia claudopus CIRM-BRFM 2984 isolated from oak limbs.</title>
        <authorList>
            <person name="Navarro D."/>
            <person name="Drula E."/>
            <person name="Chaduli D."/>
            <person name="Cazenave R."/>
            <person name="Ahrendt S."/>
            <person name="Wang J."/>
            <person name="Lipzen A."/>
            <person name="Daum C."/>
            <person name="Barry K."/>
            <person name="Grigoriev I.V."/>
            <person name="Favel A."/>
            <person name="Rosso M.N."/>
            <person name="Martin F."/>
        </authorList>
    </citation>
    <scope>NUCLEOTIDE SEQUENCE [LARGE SCALE GENOMIC DNA]</scope>
    <source>
        <strain evidence="2 3">CIRM-BRFM 2984</strain>
    </source>
</reference>
<dbReference type="InterPro" id="IPR001810">
    <property type="entry name" value="F-box_dom"/>
</dbReference>
<organism evidence="2 3">
    <name type="scientific">Favolaschia claudopus</name>
    <dbReference type="NCBI Taxonomy" id="2862362"/>
    <lineage>
        <taxon>Eukaryota</taxon>
        <taxon>Fungi</taxon>
        <taxon>Dikarya</taxon>
        <taxon>Basidiomycota</taxon>
        <taxon>Agaricomycotina</taxon>
        <taxon>Agaricomycetes</taxon>
        <taxon>Agaricomycetidae</taxon>
        <taxon>Agaricales</taxon>
        <taxon>Marasmiineae</taxon>
        <taxon>Mycenaceae</taxon>
        <taxon>Favolaschia</taxon>
    </lineage>
</organism>
<dbReference type="SUPFAM" id="SSF81383">
    <property type="entry name" value="F-box domain"/>
    <property type="match status" value="1"/>
</dbReference>
<evidence type="ECO:0000259" key="1">
    <source>
        <dbReference type="Pfam" id="PF00646"/>
    </source>
</evidence>
<keyword evidence="3" id="KW-1185">Reference proteome</keyword>
<protein>
    <submittedName>
        <fullName evidence="2">MFS transporter</fullName>
    </submittedName>
</protein>
<gene>
    <name evidence="2" type="ORF">R3P38DRAFT_2869531</name>
</gene>
<dbReference type="Proteomes" id="UP001362999">
    <property type="component" value="Unassembled WGS sequence"/>
</dbReference>
<dbReference type="EMBL" id="JAWWNJ010000009">
    <property type="protein sequence ID" value="KAK7048458.1"/>
    <property type="molecule type" value="Genomic_DNA"/>
</dbReference>
<accession>A0AAW0DC29</accession>
<name>A0AAW0DC29_9AGAR</name>
<dbReference type="InterPro" id="IPR036047">
    <property type="entry name" value="F-box-like_dom_sf"/>
</dbReference>
<dbReference type="Gene3D" id="1.20.1280.50">
    <property type="match status" value="1"/>
</dbReference>
<evidence type="ECO:0000313" key="3">
    <source>
        <dbReference type="Proteomes" id="UP001362999"/>
    </source>
</evidence>
<evidence type="ECO:0000313" key="2">
    <source>
        <dbReference type="EMBL" id="KAK7048458.1"/>
    </source>
</evidence>
<dbReference type="AlphaFoldDB" id="A0AAW0DC29"/>
<proteinExistence type="predicted"/>
<sequence length="220" mass="25282">MSLSSSTEIICVPELLEQILAQLPLRDLLVTAPLVCKAWRSHILFFESDPLAPLSTRVQNQLLAESFAPFFTSGPLEWPYYAKSIMEMPWFKAPDAFRRREASWRRMLVTQPLTQTLLVKHARSSMGGTFERRALLKDLSLCMGFLHDLTLTLIHDQRDSVTSTFRLYWSVDSETRSELTLAVFSSMGCRSRDSDWALDEKFRSEAAISWDTSVTFLDYQ</sequence>
<comment type="caution">
    <text evidence="2">The sequence shown here is derived from an EMBL/GenBank/DDBJ whole genome shotgun (WGS) entry which is preliminary data.</text>
</comment>